<comment type="caution">
    <text evidence="1">The sequence shown here is derived from an EMBL/GenBank/DDBJ whole genome shotgun (WGS) entry which is preliminary data.</text>
</comment>
<gene>
    <name evidence="1" type="ORF">PPERSA_09573</name>
</gene>
<dbReference type="EMBL" id="LDAU01000180">
    <property type="protein sequence ID" value="KRX00967.1"/>
    <property type="molecule type" value="Genomic_DNA"/>
</dbReference>
<organism evidence="1 2">
    <name type="scientific">Pseudocohnilembus persalinus</name>
    <name type="common">Ciliate</name>
    <dbReference type="NCBI Taxonomy" id="266149"/>
    <lineage>
        <taxon>Eukaryota</taxon>
        <taxon>Sar</taxon>
        <taxon>Alveolata</taxon>
        <taxon>Ciliophora</taxon>
        <taxon>Intramacronucleata</taxon>
        <taxon>Oligohymenophorea</taxon>
        <taxon>Scuticociliatia</taxon>
        <taxon>Philasterida</taxon>
        <taxon>Pseudocohnilembidae</taxon>
        <taxon>Pseudocohnilembus</taxon>
    </lineage>
</organism>
<reference evidence="1 2" key="1">
    <citation type="journal article" date="2015" name="Sci. Rep.">
        <title>Genome of the facultative scuticociliatosis pathogen Pseudocohnilembus persalinus provides insight into its virulence through horizontal gene transfer.</title>
        <authorList>
            <person name="Xiong J."/>
            <person name="Wang G."/>
            <person name="Cheng J."/>
            <person name="Tian M."/>
            <person name="Pan X."/>
            <person name="Warren A."/>
            <person name="Jiang C."/>
            <person name="Yuan D."/>
            <person name="Miao W."/>
        </authorList>
    </citation>
    <scope>NUCLEOTIDE SEQUENCE [LARGE SCALE GENOMIC DNA]</scope>
    <source>
        <strain evidence="1">36N120E</strain>
    </source>
</reference>
<name>A0A0V0QFK9_PSEPJ</name>
<protein>
    <submittedName>
        <fullName evidence="1">Uncharacterized protein</fullName>
    </submittedName>
</protein>
<dbReference type="AlphaFoldDB" id="A0A0V0QFK9"/>
<evidence type="ECO:0000313" key="1">
    <source>
        <dbReference type="EMBL" id="KRX00967.1"/>
    </source>
</evidence>
<evidence type="ECO:0000313" key="2">
    <source>
        <dbReference type="Proteomes" id="UP000054937"/>
    </source>
</evidence>
<proteinExistence type="predicted"/>
<sequence>MPVESYTNMGLKSKVKQCIVNLNPDKSGHSLKYTKHRCRAPPPKKIFFSPLEYSKVEFKISIFSTHLGKIYNVEYNNFKQQLHQNSNVQQDTCKSFIQLMKVYSQYNPAGLLGSAQRFIQCSASQQQSINGYDCCKNLKDGKFFIINWPNYVHEHQYEYLYVQNLKQGICVPNLCKEEDLNSNLDILNDIITNLQLDFFITSGNSDFQLPQATNNSTNSTLYQTKKTKLGTEIIFNS</sequence>
<dbReference type="InParanoid" id="A0A0V0QFK9"/>
<dbReference type="Proteomes" id="UP000054937">
    <property type="component" value="Unassembled WGS sequence"/>
</dbReference>
<keyword evidence="2" id="KW-1185">Reference proteome</keyword>
<accession>A0A0V0QFK9</accession>